<name>A0A922S311_SCHHA</name>
<feature type="transmembrane region" description="Helical" evidence="5">
    <location>
        <begin position="501"/>
        <end position="527"/>
    </location>
</feature>
<reference evidence="6" key="2">
    <citation type="journal article" date="2019" name="Gigascience">
        <title>High-quality Schistosoma haematobium genome achieved by single-molecule and long-range sequencing.</title>
        <authorList>
            <person name="Stroehlein A.J."/>
            <person name="Korhonen P.K."/>
            <person name="Chong T.M."/>
            <person name="Lim Y.L."/>
            <person name="Chan K.G."/>
            <person name="Webster B."/>
            <person name="Rollinson D."/>
            <person name="Brindley P.J."/>
            <person name="Gasser R.B."/>
            <person name="Young N.D."/>
        </authorList>
    </citation>
    <scope>NUCLEOTIDE SEQUENCE</scope>
</reference>
<feature type="transmembrane region" description="Helical" evidence="5">
    <location>
        <begin position="139"/>
        <end position="158"/>
    </location>
</feature>
<feature type="transmembrane region" description="Helical" evidence="5">
    <location>
        <begin position="429"/>
        <end position="449"/>
    </location>
</feature>
<feature type="transmembrane region" description="Helical" evidence="5">
    <location>
        <begin position="191"/>
        <end position="210"/>
    </location>
</feature>
<dbReference type="EMBL" id="AMPZ03000002">
    <property type="protein sequence ID" value="KAH9591412.1"/>
    <property type="molecule type" value="Genomic_DNA"/>
</dbReference>
<feature type="transmembrane region" description="Helical" evidence="5">
    <location>
        <begin position="344"/>
        <end position="367"/>
    </location>
</feature>
<proteinExistence type="predicted"/>
<dbReference type="GeneID" id="24595183"/>
<dbReference type="CTD" id="24595183"/>
<dbReference type="GO" id="GO:0016020">
    <property type="term" value="C:membrane"/>
    <property type="evidence" value="ECO:0007669"/>
    <property type="project" value="UniProtKB-SubCell"/>
</dbReference>
<sequence length="553" mass="62281">MLKCDSIWNLRNKFLILLAMLLIPLYISLELCFFISDQYVFYRCAIDEGLSYDVKDGKFELIASNESDKLLLKEGQRRAAWIGACNHSVRLLFGLLTTMIIGYISDHFGRRLSLGIMIIGEALQIITLSVVVLLQANPWLTVIPGLFDGFIGGGLLSIQAQVSASLTDLVCKESIDNNDVTNSQLTNQNNLWTLFTWFDGLALISLSLSNPIGGTLLYRGGFQLPVIICNILVGISLLIIFFLPESNIVFRPKCLNIDTLNNDQDCKNESNNIEIVFVRSRNLSFWEVNRQNIQNSFKILSGKYKQHMLTGFIVFLLSTVTSTDLYIIYIYLMGYPFLWNSQDVGIYSGVTDIVSAIIALIFTLLMARIIHRPISKSSHSISQNISDTNDNYKQFHKVKCQSVNFLLKILIFSIFMMFMNRTILGISHLFTTFTANTLVYIATIPRFAKGLNNPILRTLISMWTDQSKQGMIHSFVAFVSRLGVLTCFSVLISVYSSTTDLFPGAVFLVCSSLIIIALITTGFLYGLTNKNMNISQMENTSENIYDEQTKISK</sequence>
<dbReference type="PANTHER" id="PTHR23507:SF1">
    <property type="entry name" value="FI18259P1-RELATED"/>
    <property type="match status" value="1"/>
</dbReference>
<feature type="transmembrane region" description="Helical" evidence="5">
    <location>
        <begin position="222"/>
        <end position="243"/>
    </location>
</feature>
<protein>
    <submittedName>
        <fullName evidence="6">Uncharacterized protein</fullName>
    </submittedName>
</protein>
<feature type="transmembrane region" description="Helical" evidence="5">
    <location>
        <begin position="79"/>
        <end position="105"/>
    </location>
</feature>
<dbReference type="GO" id="GO:0022857">
    <property type="term" value="F:transmembrane transporter activity"/>
    <property type="evidence" value="ECO:0007669"/>
    <property type="project" value="TreeGrafter"/>
</dbReference>
<feature type="transmembrane region" description="Helical" evidence="5">
    <location>
        <begin position="308"/>
        <end position="332"/>
    </location>
</feature>
<evidence type="ECO:0000313" key="7">
    <source>
        <dbReference type="Proteomes" id="UP000471633"/>
    </source>
</evidence>
<keyword evidence="2 5" id="KW-0812">Transmembrane</keyword>
<evidence type="ECO:0000256" key="2">
    <source>
        <dbReference type="ARBA" id="ARBA00022692"/>
    </source>
</evidence>
<dbReference type="RefSeq" id="XP_012799234.3">
    <property type="nucleotide sequence ID" value="XM_012943780.3"/>
</dbReference>
<comment type="subcellular location">
    <subcellularLocation>
        <location evidence="1">Membrane</location>
        <topology evidence="1">Multi-pass membrane protein</topology>
    </subcellularLocation>
</comment>
<reference evidence="6" key="3">
    <citation type="submission" date="2021-06" db="EMBL/GenBank/DDBJ databases">
        <title>Chromosome-level genome assembly for S. haematobium.</title>
        <authorList>
            <person name="Stroehlein A.J."/>
        </authorList>
    </citation>
    <scope>NUCLEOTIDE SEQUENCE</scope>
</reference>
<keyword evidence="7" id="KW-1185">Reference proteome</keyword>
<reference evidence="6" key="1">
    <citation type="journal article" date="2012" name="Nat. Genet.">
        <title>Whole-genome sequence of Schistosoma haematobium.</title>
        <authorList>
            <person name="Young N.D."/>
            <person name="Jex A.R."/>
            <person name="Li B."/>
            <person name="Liu S."/>
            <person name="Yang L."/>
            <person name="Xiong Z."/>
            <person name="Li Y."/>
            <person name="Cantacessi C."/>
            <person name="Hall R.S."/>
            <person name="Xu X."/>
            <person name="Chen F."/>
            <person name="Wu X."/>
            <person name="Zerlotini A."/>
            <person name="Oliveira G."/>
            <person name="Hofmann A."/>
            <person name="Zhang G."/>
            <person name="Fang X."/>
            <person name="Kang Y."/>
            <person name="Campbell B.E."/>
            <person name="Loukas A."/>
            <person name="Ranganathan S."/>
            <person name="Rollinson D."/>
            <person name="Rinaldi G."/>
            <person name="Brindley P.J."/>
            <person name="Yang H."/>
            <person name="Wang J."/>
            <person name="Wang J."/>
            <person name="Gasser R.B."/>
        </authorList>
    </citation>
    <scope>NUCLEOTIDE SEQUENCE</scope>
</reference>
<feature type="transmembrane region" description="Helical" evidence="5">
    <location>
        <begin position="405"/>
        <end position="423"/>
    </location>
</feature>
<gene>
    <name evidence="6" type="ORF">MS3_00003702</name>
</gene>
<evidence type="ECO:0000256" key="4">
    <source>
        <dbReference type="ARBA" id="ARBA00023136"/>
    </source>
</evidence>
<dbReference type="Proteomes" id="UP000471633">
    <property type="component" value="Unassembled WGS sequence"/>
</dbReference>
<dbReference type="PANTHER" id="PTHR23507">
    <property type="entry name" value="ZGC:174356"/>
    <property type="match status" value="1"/>
</dbReference>
<feature type="transmembrane region" description="Helical" evidence="5">
    <location>
        <begin position="470"/>
        <end position="495"/>
    </location>
</feature>
<comment type="caution">
    <text evidence="6">The sequence shown here is derived from an EMBL/GenBank/DDBJ whole genome shotgun (WGS) entry which is preliminary data.</text>
</comment>
<keyword evidence="4 5" id="KW-0472">Membrane</keyword>
<dbReference type="SUPFAM" id="SSF103473">
    <property type="entry name" value="MFS general substrate transporter"/>
    <property type="match status" value="1"/>
</dbReference>
<dbReference type="InterPro" id="IPR036259">
    <property type="entry name" value="MFS_trans_sf"/>
</dbReference>
<dbReference type="Gene3D" id="1.20.1250.20">
    <property type="entry name" value="MFS general substrate transporter like domains"/>
    <property type="match status" value="1"/>
</dbReference>
<feature type="transmembrane region" description="Helical" evidence="5">
    <location>
        <begin position="12"/>
        <end position="36"/>
    </location>
</feature>
<evidence type="ECO:0000313" key="6">
    <source>
        <dbReference type="EMBL" id="KAH9591412.1"/>
    </source>
</evidence>
<dbReference type="AlphaFoldDB" id="A0A922S311"/>
<dbReference type="KEGG" id="shx:MS3_00003702"/>
<feature type="transmembrane region" description="Helical" evidence="5">
    <location>
        <begin position="112"/>
        <end position="133"/>
    </location>
</feature>
<keyword evidence="3 5" id="KW-1133">Transmembrane helix</keyword>
<reference evidence="6" key="4">
    <citation type="journal article" date="2022" name="PLoS Pathog.">
        <title>Chromosome-level genome of Schistosoma haematobium underpins genome-wide explorations of molecular variation.</title>
        <authorList>
            <person name="Stroehlein A.J."/>
            <person name="Korhonen P.K."/>
            <person name="Lee V.V."/>
            <person name="Ralph S.A."/>
            <person name="Mentink-Kane M."/>
            <person name="You H."/>
            <person name="McManus D.P."/>
            <person name="Tchuente L.T."/>
            <person name="Stothard J.R."/>
            <person name="Kaur P."/>
            <person name="Dudchenko O."/>
            <person name="Aiden E.L."/>
            <person name="Yang B."/>
            <person name="Yang H."/>
            <person name="Emery A.M."/>
            <person name="Webster B.L."/>
            <person name="Brindley P.J."/>
            <person name="Rollinson D."/>
            <person name="Chang B.C.H."/>
            <person name="Gasser R.B."/>
            <person name="Young N.D."/>
        </authorList>
    </citation>
    <scope>NUCLEOTIDE SEQUENCE</scope>
</reference>
<organism evidence="6 7">
    <name type="scientific">Schistosoma haematobium</name>
    <name type="common">Blood fluke</name>
    <dbReference type="NCBI Taxonomy" id="6185"/>
    <lineage>
        <taxon>Eukaryota</taxon>
        <taxon>Metazoa</taxon>
        <taxon>Spiralia</taxon>
        <taxon>Lophotrochozoa</taxon>
        <taxon>Platyhelminthes</taxon>
        <taxon>Trematoda</taxon>
        <taxon>Digenea</taxon>
        <taxon>Strigeidida</taxon>
        <taxon>Schistosomatoidea</taxon>
        <taxon>Schistosomatidae</taxon>
        <taxon>Schistosoma</taxon>
    </lineage>
</organism>
<evidence type="ECO:0000256" key="1">
    <source>
        <dbReference type="ARBA" id="ARBA00004141"/>
    </source>
</evidence>
<evidence type="ECO:0000256" key="5">
    <source>
        <dbReference type="SAM" id="Phobius"/>
    </source>
</evidence>
<evidence type="ECO:0000256" key="3">
    <source>
        <dbReference type="ARBA" id="ARBA00022989"/>
    </source>
</evidence>
<accession>A0A922S311</accession>